<keyword evidence="4" id="KW-1005">Bacterial flagellum biogenesis</keyword>
<dbReference type="EMBL" id="BJYK01000008">
    <property type="protein sequence ID" value="GEN80631.1"/>
    <property type="molecule type" value="Genomic_DNA"/>
</dbReference>
<dbReference type="GO" id="GO:0005829">
    <property type="term" value="C:cytosol"/>
    <property type="evidence" value="ECO:0007669"/>
    <property type="project" value="UniProtKB-SubCell"/>
</dbReference>
<evidence type="ECO:0000313" key="6">
    <source>
        <dbReference type="EMBL" id="GEN80631.1"/>
    </source>
</evidence>
<evidence type="ECO:0000256" key="2">
    <source>
        <dbReference type="ARBA" id="ARBA00008787"/>
    </source>
</evidence>
<dbReference type="Pfam" id="PF02561">
    <property type="entry name" value="FliS"/>
    <property type="match status" value="1"/>
</dbReference>
<dbReference type="PANTHER" id="PTHR34773">
    <property type="entry name" value="FLAGELLAR SECRETION CHAPERONE FLIS"/>
    <property type="match status" value="1"/>
</dbReference>
<name>A0A511YZI4_9CELL</name>
<dbReference type="OrthoDB" id="3268516at2"/>
<keyword evidence="5" id="KW-0143">Chaperone</keyword>
<comment type="similarity">
    <text evidence="2">Belongs to the FliS family.</text>
</comment>
<keyword evidence="7" id="KW-1185">Reference proteome</keyword>
<organism evidence="6 7">
    <name type="scientific">Actinotalea fermentans</name>
    <dbReference type="NCBI Taxonomy" id="43671"/>
    <lineage>
        <taxon>Bacteria</taxon>
        <taxon>Bacillati</taxon>
        <taxon>Actinomycetota</taxon>
        <taxon>Actinomycetes</taxon>
        <taxon>Micrococcales</taxon>
        <taxon>Cellulomonadaceae</taxon>
        <taxon>Actinotalea</taxon>
    </lineage>
</organism>
<keyword evidence="6" id="KW-0966">Cell projection</keyword>
<dbReference type="NCBIfam" id="TIGR00208">
    <property type="entry name" value="fliS"/>
    <property type="match status" value="1"/>
</dbReference>
<dbReference type="GO" id="GO:0044780">
    <property type="term" value="P:bacterial-type flagellum assembly"/>
    <property type="evidence" value="ECO:0007669"/>
    <property type="project" value="InterPro"/>
</dbReference>
<comment type="caution">
    <text evidence="6">The sequence shown here is derived from an EMBL/GenBank/DDBJ whole genome shotgun (WGS) entry which is preliminary data.</text>
</comment>
<dbReference type="InterPro" id="IPR036584">
    <property type="entry name" value="FliS_sf"/>
</dbReference>
<dbReference type="PANTHER" id="PTHR34773:SF1">
    <property type="entry name" value="FLAGELLAR SECRETION CHAPERONE FLIS"/>
    <property type="match status" value="1"/>
</dbReference>
<evidence type="ECO:0000256" key="4">
    <source>
        <dbReference type="ARBA" id="ARBA00022795"/>
    </source>
</evidence>
<accession>A0A511YZI4</accession>
<dbReference type="AlphaFoldDB" id="A0A511YZI4"/>
<evidence type="ECO:0000256" key="1">
    <source>
        <dbReference type="ARBA" id="ARBA00004514"/>
    </source>
</evidence>
<keyword evidence="6" id="KW-0969">Cilium</keyword>
<dbReference type="Gene3D" id="1.20.120.340">
    <property type="entry name" value="Flagellar protein FliS"/>
    <property type="match status" value="1"/>
</dbReference>
<dbReference type="InterPro" id="IPR003713">
    <property type="entry name" value="FliS"/>
</dbReference>
<dbReference type="SUPFAM" id="SSF101116">
    <property type="entry name" value="Flagellar export chaperone FliS"/>
    <property type="match status" value="1"/>
</dbReference>
<dbReference type="RefSeq" id="WP_146819716.1">
    <property type="nucleotide sequence ID" value="NZ_BJYK01000008.1"/>
</dbReference>
<protein>
    <submittedName>
        <fullName evidence="6">Flagellar protein FliS</fullName>
    </submittedName>
</protein>
<gene>
    <name evidence="6" type="ORF">AFE02nite_23650</name>
</gene>
<dbReference type="GO" id="GO:0071973">
    <property type="term" value="P:bacterial-type flagellum-dependent cell motility"/>
    <property type="evidence" value="ECO:0007669"/>
    <property type="project" value="TreeGrafter"/>
</dbReference>
<evidence type="ECO:0000256" key="5">
    <source>
        <dbReference type="ARBA" id="ARBA00023186"/>
    </source>
</evidence>
<comment type="subcellular location">
    <subcellularLocation>
        <location evidence="1">Cytoplasm</location>
        <location evidence="1">Cytosol</location>
    </subcellularLocation>
</comment>
<dbReference type="CDD" id="cd16098">
    <property type="entry name" value="FliS"/>
    <property type="match status" value="1"/>
</dbReference>
<keyword evidence="3" id="KW-0963">Cytoplasm</keyword>
<sequence length="153" mass="16353">MNYAAGRTRYVDDSISTASPAKLLTMLYDRLVLDLQRAEAEQQVGDRVAASAHLVHAQEIVHELAATLDVDAWDGAARLMSVYMFLITELVGANISGDADRTAACRELVEPLRDAWHQAAREVAAATPLEMAAAPVRAFGTGVAASSGTVWEG</sequence>
<evidence type="ECO:0000313" key="7">
    <source>
        <dbReference type="Proteomes" id="UP000321484"/>
    </source>
</evidence>
<dbReference type="Proteomes" id="UP000321484">
    <property type="component" value="Unassembled WGS sequence"/>
</dbReference>
<reference evidence="6 7" key="1">
    <citation type="submission" date="2019-07" db="EMBL/GenBank/DDBJ databases">
        <title>Whole genome shotgun sequence of Actinotalea fermentans NBRC 105374.</title>
        <authorList>
            <person name="Hosoyama A."/>
            <person name="Uohara A."/>
            <person name="Ohji S."/>
            <person name="Ichikawa N."/>
        </authorList>
    </citation>
    <scope>NUCLEOTIDE SEQUENCE [LARGE SCALE GENOMIC DNA]</scope>
    <source>
        <strain evidence="6 7">NBRC 105374</strain>
    </source>
</reference>
<evidence type="ECO:0000256" key="3">
    <source>
        <dbReference type="ARBA" id="ARBA00022490"/>
    </source>
</evidence>
<proteinExistence type="inferred from homology"/>
<keyword evidence="6" id="KW-0282">Flagellum</keyword>